<dbReference type="CDD" id="cd00086">
    <property type="entry name" value="homeodomain"/>
    <property type="match status" value="1"/>
</dbReference>
<dbReference type="InterPro" id="IPR017970">
    <property type="entry name" value="Homeobox_CS"/>
</dbReference>
<dbReference type="Gene3D" id="1.10.10.60">
    <property type="entry name" value="Homeodomain-like"/>
    <property type="match status" value="1"/>
</dbReference>
<proteinExistence type="predicted"/>
<dbReference type="PROSITE" id="PS50071">
    <property type="entry name" value="HOMEOBOX_2"/>
    <property type="match status" value="1"/>
</dbReference>
<dbReference type="AlphaFoldDB" id="A0A5N5T8G9"/>
<dbReference type="GO" id="GO:0045944">
    <property type="term" value="P:positive regulation of transcription by RNA polymerase II"/>
    <property type="evidence" value="ECO:0007669"/>
    <property type="project" value="InterPro"/>
</dbReference>
<evidence type="ECO:0000256" key="1">
    <source>
        <dbReference type="ARBA" id="ARBA00004123"/>
    </source>
</evidence>
<dbReference type="EMBL" id="SEYY01010924">
    <property type="protein sequence ID" value="KAB7501355.1"/>
    <property type="molecule type" value="Genomic_DNA"/>
</dbReference>
<comment type="caution">
    <text evidence="8">The sequence shown here is derived from an EMBL/GenBank/DDBJ whole genome shotgun (WGS) entry which is preliminary data.</text>
</comment>
<dbReference type="PANTHER" id="PTHR24204">
    <property type="entry name" value="INSULIN GENE ENHANCER PROTEIN"/>
    <property type="match status" value="1"/>
</dbReference>
<dbReference type="GO" id="GO:0048665">
    <property type="term" value="P:neuron fate specification"/>
    <property type="evidence" value="ECO:0007669"/>
    <property type="project" value="InterPro"/>
</dbReference>
<dbReference type="GO" id="GO:0003677">
    <property type="term" value="F:DNA binding"/>
    <property type="evidence" value="ECO:0007669"/>
    <property type="project" value="UniProtKB-UniRule"/>
</dbReference>
<dbReference type="GO" id="GO:0005634">
    <property type="term" value="C:nucleus"/>
    <property type="evidence" value="ECO:0007669"/>
    <property type="project" value="UniProtKB-SubCell"/>
</dbReference>
<keyword evidence="3 5" id="KW-0371">Homeobox</keyword>
<protein>
    <submittedName>
        <fullName evidence="8">Insulin enhancer protein ISL-1</fullName>
    </submittedName>
</protein>
<evidence type="ECO:0000256" key="6">
    <source>
        <dbReference type="RuleBase" id="RU000682"/>
    </source>
</evidence>
<evidence type="ECO:0000256" key="2">
    <source>
        <dbReference type="ARBA" id="ARBA00023125"/>
    </source>
</evidence>
<evidence type="ECO:0000256" key="3">
    <source>
        <dbReference type="ARBA" id="ARBA00023155"/>
    </source>
</evidence>
<feature type="domain" description="Homeobox" evidence="7">
    <location>
        <begin position="52"/>
        <end position="80"/>
    </location>
</feature>
<dbReference type="PROSITE" id="PS00027">
    <property type="entry name" value="HOMEOBOX_1"/>
    <property type="match status" value="1"/>
</dbReference>
<evidence type="ECO:0000313" key="9">
    <source>
        <dbReference type="Proteomes" id="UP000326759"/>
    </source>
</evidence>
<organism evidence="8 9">
    <name type="scientific">Armadillidium nasatum</name>
    <dbReference type="NCBI Taxonomy" id="96803"/>
    <lineage>
        <taxon>Eukaryota</taxon>
        <taxon>Metazoa</taxon>
        <taxon>Ecdysozoa</taxon>
        <taxon>Arthropoda</taxon>
        <taxon>Crustacea</taxon>
        <taxon>Multicrustacea</taxon>
        <taxon>Malacostraca</taxon>
        <taxon>Eumalacostraca</taxon>
        <taxon>Peracarida</taxon>
        <taxon>Isopoda</taxon>
        <taxon>Oniscidea</taxon>
        <taxon>Crinocheta</taxon>
        <taxon>Armadillidiidae</taxon>
        <taxon>Armadillidium</taxon>
    </lineage>
</organism>
<dbReference type="Gene3D" id="2.10.110.10">
    <property type="entry name" value="Cysteine Rich Protein"/>
    <property type="match status" value="1"/>
</dbReference>
<name>A0A5N5T8G9_9CRUS</name>
<evidence type="ECO:0000259" key="7">
    <source>
        <dbReference type="PROSITE" id="PS50071"/>
    </source>
</evidence>
<dbReference type="Pfam" id="PF00046">
    <property type="entry name" value="Homeodomain"/>
    <property type="match status" value="1"/>
</dbReference>
<evidence type="ECO:0000256" key="4">
    <source>
        <dbReference type="ARBA" id="ARBA00023242"/>
    </source>
</evidence>
<dbReference type="SMART" id="SM00389">
    <property type="entry name" value="HOX"/>
    <property type="match status" value="1"/>
</dbReference>
<accession>A0A5N5T8G9</accession>
<keyword evidence="4 5" id="KW-0539">Nucleus</keyword>
<comment type="subcellular location">
    <subcellularLocation>
        <location evidence="1 5 6">Nucleus</location>
    </subcellularLocation>
</comment>
<dbReference type="GO" id="GO:0007409">
    <property type="term" value="P:axonogenesis"/>
    <property type="evidence" value="ECO:0007669"/>
    <property type="project" value="TreeGrafter"/>
</dbReference>
<keyword evidence="9" id="KW-1185">Reference proteome</keyword>
<dbReference type="SUPFAM" id="SSF46689">
    <property type="entry name" value="Homeodomain-like"/>
    <property type="match status" value="1"/>
</dbReference>
<dbReference type="InterPro" id="IPR009057">
    <property type="entry name" value="Homeodomain-like_sf"/>
</dbReference>
<feature type="DNA-binding region" description="Homeobox" evidence="5">
    <location>
        <begin position="54"/>
        <end position="81"/>
    </location>
</feature>
<dbReference type="InterPro" id="IPR001356">
    <property type="entry name" value="HD"/>
</dbReference>
<reference evidence="8 9" key="1">
    <citation type="journal article" date="2019" name="PLoS Biol.">
        <title>Sex chromosomes control vertical transmission of feminizing Wolbachia symbionts in an isopod.</title>
        <authorList>
            <person name="Becking T."/>
            <person name="Chebbi M.A."/>
            <person name="Giraud I."/>
            <person name="Moumen B."/>
            <person name="Laverre T."/>
            <person name="Caubet Y."/>
            <person name="Peccoud J."/>
            <person name="Gilbert C."/>
            <person name="Cordaux R."/>
        </authorList>
    </citation>
    <scope>NUCLEOTIDE SEQUENCE [LARGE SCALE GENOMIC DNA]</scope>
    <source>
        <strain evidence="8">ANa2</strain>
        <tissue evidence="8">Whole body excluding digestive tract and cuticle</tissue>
    </source>
</reference>
<dbReference type="GO" id="GO:0000981">
    <property type="term" value="F:DNA-binding transcription factor activity, RNA polymerase II-specific"/>
    <property type="evidence" value="ECO:0007669"/>
    <property type="project" value="InterPro"/>
</dbReference>
<dbReference type="SUPFAM" id="SSF57716">
    <property type="entry name" value="Glucocorticoid receptor-like (DNA-binding domain)"/>
    <property type="match status" value="1"/>
</dbReference>
<gene>
    <name evidence="8" type="primary">Isl1</name>
    <name evidence="8" type="ORF">Anas_11453</name>
</gene>
<dbReference type="PANTHER" id="PTHR24204:SF8">
    <property type="entry name" value="TAILUP, ISOFORM A"/>
    <property type="match status" value="1"/>
</dbReference>
<sequence>MRCASCGKQLMPGDEFALRNDGLFCRHDFDALDKKANAENNNTTNINHNEVKKQLVEMTGLSPRVIRVWFQNKRCKDKKRVILMKQMQHEKEKQMALQGLSGVPMVASSPIRHDGGPIGVGVNGPLDVTAYQAPWKTLSEFALTHDLERVDPSTPGYQQLLQQLESSTTYFALLLAIHFNLSVVHIYKI</sequence>
<keyword evidence="2 5" id="KW-0238">DNA-binding</keyword>
<dbReference type="InterPro" id="IPR047169">
    <property type="entry name" value="ISL1/2-like"/>
</dbReference>
<evidence type="ECO:0000313" key="8">
    <source>
        <dbReference type="EMBL" id="KAB7501355.1"/>
    </source>
</evidence>
<dbReference type="OrthoDB" id="6376964at2759"/>
<dbReference type="Proteomes" id="UP000326759">
    <property type="component" value="Unassembled WGS sequence"/>
</dbReference>
<evidence type="ECO:0000256" key="5">
    <source>
        <dbReference type="PROSITE-ProRule" id="PRU00108"/>
    </source>
</evidence>